<feature type="region of interest" description="Disordered" evidence="13">
    <location>
        <begin position="1"/>
        <end position="35"/>
    </location>
</feature>
<dbReference type="Gene3D" id="3.40.1180.10">
    <property type="entry name" value="Decaprenyl diphosphate synthase-like"/>
    <property type="match status" value="1"/>
</dbReference>
<dbReference type="EMBL" id="JAAAJA010000153">
    <property type="protein sequence ID" value="KAG0260495.1"/>
    <property type="molecule type" value="Genomic_DNA"/>
</dbReference>
<keyword evidence="9" id="KW-0460">Magnesium</keyword>
<dbReference type="AlphaFoldDB" id="A0A9P6U5F0"/>
<comment type="similarity">
    <text evidence="4">Belongs to the UPP synthase family.</text>
</comment>
<evidence type="ECO:0000256" key="1">
    <source>
        <dbReference type="ARBA" id="ARBA00001946"/>
    </source>
</evidence>
<evidence type="ECO:0000256" key="5">
    <source>
        <dbReference type="ARBA" id="ARBA00012596"/>
    </source>
</evidence>
<evidence type="ECO:0000313" key="14">
    <source>
        <dbReference type="EMBL" id="KAG0260495.1"/>
    </source>
</evidence>
<dbReference type="EC" id="2.5.1.87" evidence="5"/>
<dbReference type="GO" id="GO:0045547">
    <property type="term" value="F:ditrans,polycis-polyprenyl diphosphate synthase [(2E,6E)-farnesyl diphosphate specific] activity"/>
    <property type="evidence" value="ECO:0007669"/>
    <property type="project" value="UniProtKB-EC"/>
</dbReference>
<comment type="subcellular location">
    <subcellularLocation>
        <location evidence="2">Endoplasmic reticulum membrane</location>
    </subcellularLocation>
</comment>
<evidence type="ECO:0000256" key="6">
    <source>
        <dbReference type="ARBA" id="ARBA00022679"/>
    </source>
</evidence>
<keyword evidence="7" id="KW-0812">Transmembrane</keyword>
<accession>A0A9P6U5F0</accession>
<keyword evidence="10" id="KW-1133">Transmembrane helix</keyword>
<reference evidence="14" key="1">
    <citation type="journal article" date="2020" name="Fungal Divers.">
        <title>Resolving the Mortierellaceae phylogeny through synthesis of multi-gene phylogenetics and phylogenomics.</title>
        <authorList>
            <person name="Vandepol N."/>
            <person name="Liber J."/>
            <person name="Desiro A."/>
            <person name="Na H."/>
            <person name="Kennedy M."/>
            <person name="Barry K."/>
            <person name="Grigoriev I.V."/>
            <person name="Miller A.N."/>
            <person name="O'Donnell K."/>
            <person name="Stajich J.E."/>
            <person name="Bonito G."/>
        </authorList>
    </citation>
    <scope>NUCLEOTIDE SEQUENCE</scope>
    <source>
        <strain evidence="14">KOD948</strain>
    </source>
</reference>
<evidence type="ECO:0000256" key="3">
    <source>
        <dbReference type="ARBA" id="ARBA00004922"/>
    </source>
</evidence>
<comment type="pathway">
    <text evidence="3">Protein modification; protein glycosylation.</text>
</comment>
<name>A0A9P6U5F0_9FUNG</name>
<evidence type="ECO:0000256" key="9">
    <source>
        <dbReference type="ARBA" id="ARBA00022842"/>
    </source>
</evidence>
<dbReference type="SUPFAM" id="SSF64005">
    <property type="entry name" value="Undecaprenyl diphosphate synthase"/>
    <property type="match status" value="1"/>
</dbReference>
<comment type="catalytic activity">
    <reaction evidence="12">
        <text>n isopentenyl diphosphate + (2E,6E)-farnesyl diphosphate = a di-trans,poly-cis-polyprenyl diphosphate + n diphosphate</text>
        <dbReference type="Rhea" id="RHEA:53008"/>
        <dbReference type="Rhea" id="RHEA-COMP:19494"/>
        <dbReference type="ChEBI" id="CHEBI:33019"/>
        <dbReference type="ChEBI" id="CHEBI:128769"/>
        <dbReference type="ChEBI" id="CHEBI:136960"/>
        <dbReference type="ChEBI" id="CHEBI:175763"/>
        <dbReference type="EC" id="2.5.1.87"/>
    </reaction>
</comment>
<evidence type="ECO:0000256" key="7">
    <source>
        <dbReference type="ARBA" id="ARBA00022692"/>
    </source>
</evidence>
<dbReference type="PANTHER" id="PTHR21528">
    <property type="entry name" value="DEHYDRODOLICHYL DIPHOSPHATE SYNTHASE COMPLEX SUBUNIT NUS1"/>
    <property type="match status" value="1"/>
</dbReference>
<dbReference type="PANTHER" id="PTHR21528:SF0">
    <property type="entry name" value="DEHYDRODOLICHYL DIPHOSPHATE SYNTHASE COMPLEX SUBUNIT NUS1"/>
    <property type="match status" value="1"/>
</dbReference>
<organism evidence="14 15">
    <name type="scientific">Mortierella polycephala</name>
    <dbReference type="NCBI Taxonomy" id="41804"/>
    <lineage>
        <taxon>Eukaryota</taxon>
        <taxon>Fungi</taxon>
        <taxon>Fungi incertae sedis</taxon>
        <taxon>Mucoromycota</taxon>
        <taxon>Mortierellomycotina</taxon>
        <taxon>Mortierellomycetes</taxon>
        <taxon>Mortierellales</taxon>
        <taxon>Mortierellaceae</taxon>
        <taxon>Mortierella</taxon>
    </lineage>
</organism>
<dbReference type="InterPro" id="IPR038887">
    <property type="entry name" value="Nus1/NgBR"/>
</dbReference>
<keyword evidence="15" id="KW-1185">Reference proteome</keyword>
<dbReference type="Proteomes" id="UP000726737">
    <property type="component" value="Unassembled WGS sequence"/>
</dbReference>
<proteinExistence type="inferred from homology"/>
<dbReference type="OrthoDB" id="19639at2759"/>
<keyword evidence="8" id="KW-0256">Endoplasmic reticulum</keyword>
<feature type="compositionally biased region" description="Polar residues" evidence="13">
    <location>
        <begin position="23"/>
        <end position="34"/>
    </location>
</feature>
<evidence type="ECO:0000256" key="8">
    <source>
        <dbReference type="ARBA" id="ARBA00022824"/>
    </source>
</evidence>
<evidence type="ECO:0000256" key="11">
    <source>
        <dbReference type="ARBA" id="ARBA00023136"/>
    </source>
</evidence>
<evidence type="ECO:0000313" key="15">
    <source>
        <dbReference type="Proteomes" id="UP000726737"/>
    </source>
</evidence>
<keyword evidence="6" id="KW-0808">Transferase</keyword>
<dbReference type="GO" id="GO:0005789">
    <property type="term" value="C:endoplasmic reticulum membrane"/>
    <property type="evidence" value="ECO:0007669"/>
    <property type="project" value="UniProtKB-SubCell"/>
</dbReference>
<protein>
    <recommendedName>
        <fullName evidence="5">ditrans,polycis-polyprenyl diphosphate synthase [(2E,6E)-farnesyldiphosphate specific]</fullName>
        <ecNumber evidence="5">2.5.1.87</ecNumber>
    </recommendedName>
</protein>
<sequence length="375" mass="42145">MPSSHSHGLTAAVRRKDSKAVDSESNNTTRSTQALLDAHPAIKPLTIIPAATAASSLKTTAGTRVSPKPTAPPAGPSVGSQIVQFLLKPLYFLLFAIFHIGHELMLSFKTMKTMTQVFFLPHKFPIAPELVRILREDLGREAIKKPRHLATILPASDMVEPSESDEENWQTNVARLAQWSVASGIQCLSIMRTEPLHPGLLESLQKRVNHSLAEFYREEKEVPVALIRTLSPVEESLRLVNERRTCLGTDTTQKQQEHRFHGGRTFDLDIVILSEQDGHDRLAGNVRALGEAALRKEIESDDITTSFLDEQFSGELSEPELLIVFKDDLDLSSYPPWHIRLSEIYHHPDQSVIPHYTMFLQALHRYAKCEQRFGK</sequence>
<dbReference type="GO" id="GO:1904423">
    <property type="term" value="C:dehydrodolichyl diphosphate synthase complex"/>
    <property type="evidence" value="ECO:0007669"/>
    <property type="project" value="InterPro"/>
</dbReference>
<evidence type="ECO:0000256" key="10">
    <source>
        <dbReference type="ARBA" id="ARBA00022989"/>
    </source>
</evidence>
<comment type="caution">
    <text evidence="14">The sequence shown here is derived from an EMBL/GenBank/DDBJ whole genome shotgun (WGS) entry which is preliminary data.</text>
</comment>
<comment type="cofactor">
    <cofactor evidence="1">
        <name>Mg(2+)</name>
        <dbReference type="ChEBI" id="CHEBI:18420"/>
    </cofactor>
</comment>
<dbReference type="InterPro" id="IPR036424">
    <property type="entry name" value="UPP_synth-like_sf"/>
</dbReference>
<evidence type="ECO:0000256" key="4">
    <source>
        <dbReference type="ARBA" id="ARBA00005432"/>
    </source>
</evidence>
<gene>
    <name evidence="14" type="ORF">BG011_001864</name>
</gene>
<keyword evidence="11" id="KW-0472">Membrane</keyword>
<evidence type="ECO:0000256" key="12">
    <source>
        <dbReference type="ARBA" id="ARBA00047353"/>
    </source>
</evidence>
<evidence type="ECO:0000256" key="2">
    <source>
        <dbReference type="ARBA" id="ARBA00004586"/>
    </source>
</evidence>
<evidence type="ECO:0000256" key="13">
    <source>
        <dbReference type="SAM" id="MobiDB-lite"/>
    </source>
</evidence>